<keyword evidence="4" id="KW-1005">Bacterial flagellum biogenesis</keyword>
<proteinExistence type="inferred from homology"/>
<keyword evidence="2" id="KW-0732">Signal</keyword>
<organism evidence="6">
    <name type="scientific">Bartonella schoenbuchensis</name>
    <dbReference type="NCBI Taxonomy" id="165694"/>
    <lineage>
        <taxon>Bacteria</taxon>
        <taxon>Pseudomonadati</taxon>
        <taxon>Pseudomonadota</taxon>
        <taxon>Alphaproteobacteria</taxon>
        <taxon>Hyphomicrobiales</taxon>
        <taxon>Bartonellaceae</taxon>
        <taxon>Bartonella</taxon>
    </lineage>
</organism>
<dbReference type="InterPro" id="IPR039246">
    <property type="entry name" value="Flagellar_FlgA"/>
</dbReference>
<dbReference type="PANTHER" id="PTHR36307">
    <property type="entry name" value="FLAGELLA BASAL BODY P-RING FORMATION PROTEIN FLGA"/>
    <property type="match status" value="1"/>
</dbReference>
<dbReference type="InterPro" id="IPR013974">
    <property type="entry name" value="SAF"/>
</dbReference>
<evidence type="ECO:0000259" key="5">
    <source>
        <dbReference type="SMART" id="SM00858"/>
    </source>
</evidence>
<keyword evidence="6" id="KW-0969">Cilium</keyword>
<evidence type="ECO:0000256" key="3">
    <source>
        <dbReference type="ARBA" id="ARBA00022764"/>
    </source>
</evidence>
<dbReference type="Pfam" id="PF13144">
    <property type="entry name" value="ChapFlgA"/>
    <property type="match status" value="1"/>
</dbReference>
<comment type="subcellular location">
    <subcellularLocation>
        <location evidence="1 4">Periplasm</location>
    </subcellularLocation>
</comment>
<comment type="similarity">
    <text evidence="4">Belongs to the FlgA family.</text>
</comment>
<evidence type="ECO:0000256" key="1">
    <source>
        <dbReference type="ARBA" id="ARBA00004418"/>
    </source>
</evidence>
<keyword evidence="6" id="KW-0966">Cell projection</keyword>
<dbReference type="NCBIfam" id="TIGR03170">
    <property type="entry name" value="flgA_cterm"/>
    <property type="match status" value="1"/>
</dbReference>
<name>A0A024LT38_9HYPH</name>
<sequence length="152" mass="16491">MKKLLLLLTAFLLSFFSLTVVYADRVNFIVPNKSVYAGQRVSNVGLSEKSFFIKSEAASLYATQMNQLLNKVAKRTLTAGRPISLASLGDPVLVERGQTTKLIFQMNNLQITALGVVLQSGSSGDLIRVRNADSGRIVIGTVLQNGDVRVGF</sequence>
<keyword evidence="6" id="KW-0282">Flagellum</keyword>
<dbReference type="Gene3D" id="2.30.30.760">
    <property type="match status" value="1"/>
</dbReference>
<feature type="domain" description="SAF" evidence="5">
    <location>
        <begin position="26"/>
        <end position="89"/>
    </location>
</feature>
<evidence type="ECO:0000313" key="6">
    <source>
        <dbReference type="EMBL" id="CDP80550.1"/>
    </source>
</evidence>
<reference evidence="6" key="1">
    <citation type="submission" date="2013-11" db="EMBL/GenBank/DDBJ databases">
        <authorList>
            <person name="GENOMES U."/>
        </authorList>
    </citation>
    <scope>NUCLEOTIDE SEQUENCE</scope>
    <source>
        <strain evidence="6">MVT06</strain>
    </source>
</reference>
<protein>
    <recommendedName>
        <fullName evidence="4">Flagella basal body P-ring formation protein FlgA</fullName>
    </recommendedName>
</protein>
<dbReference type="GO" id="GO:0044780">
    <property type="term" value="P:bacterial-type flagellum assembly"/>
    <property type="evidence" value="ECO:0007669"/>
    <property type="project" value="InterPro"/>
</dbReference>
<dbReference type="PANTHER" id="PTHR36307:SF1">
    <property type="entry name" value="FLAGELLA BASAL BODY P-RING FORMATION PROTEIN FLGA"/>
    <property type="match status" value="1"/>
</dbReference>
<dbReference type="EMBL" id="HG977197">
    <property type="protein sequence ID" value="CDP80550.1"/>
    <property type="molecule type" value="Genomic_DNA"/>
</dbReference>
<comment type="function">
    <text evidence="4">Involved in the assembly process of the P-ring formation. It may associate with FlgF on the rod constituting a structure essential for the P-ring assembly or may act as a modulator protein for the P-ring assembly.</text>
</comment>
<evidence type="ECO:0000256" key="2">
    <source>
        <dbReference type="ARBA" id="ARBA00022729"/>
    </source>
</evidence>
<evidence type="ECO:0000256" key="4">
    <source>
        <dbReference type="RuleBase" id="RU362063"/>
    </source>
</evidence>
<dbReference type="CDD" id="cd11614">
    <property type="entry name" value="SAF_CpaB_FlgA_like"/>
    <property type="match status" value="1"/>
</dbReference>
<dbReference type="GO" id="GO:0042597">
    <property type="term" value="C:periplasmic space"/>
    <property type="evidence" value="ECO:0007669"/>
    <property type="project" value="UniProtKB-SubCell"/>
</dbReference>
<accession>A0A024LT38</accession>
<dbReference type="InterPro" id="IPR017585">
    <property type="entry name" value="SAF_FlgA"/>
</dbReference>
<dbReference type="SMART" id="SM00858">
    <property type="entry name" value="SAF"/>
    <property type="match status" value="1"/>
</dbReference>
<gene>
    <name evidence="6" type="ORF">BN1046_01493</name>
</gene>
<dbReference type="AlphaFoldDB" id="A0A024LT38"/>
<keyword evidence="3 4" id="KW-0574">Periplasm</keyword>
<reference evidence="6" key="2">
    <citation type="submission" date="2014-05" db="EMBL/GenBank/DDBJ databases">
        <title>Genome sequencing of Bartonella spp. isolated from human blood.</title>
        <authorList>
            <person name="Raoult D."/>
        </authorList>
    </citation>
    <scope>NUCLEOTIDE SEQUENCE</scope>
    <source>
        <strain evidence="6">MVT06</strain>
    </source>
</reference>